<gene>
    <name evidence="1" type="ORF">A2806_02970</name>
</gene>
<reference evidence="1 2" key="1">
    <citation type="journal article" date="2016" name="Nat. Commun.">
        <title>Thousands of microbial genomes shed light on interconnected biogeochemical processes in an aquifer system.</title>
        <authorList>
            <person name="Anantharaman K."/>
            <person name="Brown C.T."/>
            <person name="Hug L.A."/>
            <person name="Sharon I."/>
            <person name="Castelle C.J."/>
            <person name="Probst A.J."/>
            <person name="Thomas B.C."/>
            <person name="Singh A."/>
            <person name="Wilkins M.J."/>
            <person name="Karaoz U."/>
            <person name="Brodie E.L."/>
            <person name="Williams K.H."/>
            <person name="Hubbard S.S."/>
            <person name="Banfield J.F."/>
        </authorList>
    </citation>
    <scope>NUCLEOTIDE SEQUENCE [LARGE SCALE GENOMIC DNA]</scope>
</reference>
<dbReference type="STRING" id="1802362.A2806_02970"/>
<proteinExistence type="predicted"/>
<evidence type="ECO:0000313" key="1">
    <source>
        <dbReference type="EMBL" id="OHA48401.1"/>
    </source>
</evidence>
<dbReference type="Proteomes" id="UP000177629">
    <property type="component" value="Unassembled WGS sequence"/>
</dbReference>
<name>A0A1G2PL75_9BACT</name>
<protein>
    <submittedName>
        <fullName evidence="1">Uncharacterized protein</fullName>
    </submittedName>
</protein>
<organism evidence="1 2">
    <name type="scientific">Candidatus Terrybacteria bacterium RIFCSPHIGHO2_01_FULL_48_17</name>
    <dbReference type="NCBI Taxonomy" id="1802362"/>
    <lineage>
        <taxon>Bacteria</taxon>
        <taxon>Candidatus Terryibacteriota</taxon>
    </lineage>
</organism>
<dbReference type="AlphaFoldDB" id="A0A1G2PL75"/>
<accession>A0A1G2PL75</accession>
<sequence length="100" mass="11636">MFYLKITGFRTGSRDGRFEFSLRDELDHWGPPQQVEPQIGIDSPVEMSDSRAVRRALRCLTEAQKQGREILRETAAAPLLSRIDILGLSWVRQQIWQRPR</sequence>
<evidence type="ECO:0000313" key="2">
    <source>
        <dbReference type="Proteomes" id="UP000177629"/>
    </source>
</evidence>
<dbReference type="EMBL" id="MHSS01000007">
    <property type="protein sequence ID" value="OHA48401.1"/>
    <property type="molecule type" value="Genomic_DNA"/>
</dbReference>
<comment type="caution">
    <text evidence="1">The sequence shown here is derived from an EMBL/GenBank/DDBJ whole genome shotgun (WGS) entry which is preliminary data.</text>
</comment>